<dbReference type="InterPro" id="IPR019273">
    <property type="entry name" value="Lunapark_Znf"/>
</dbReference>
<feature type="region of interest" description="Disordered" evidence="2">
    <location>
        <begin position="159"/>
        <end position="205"/>
    </location>
</feature>
<name>A0A316ZGJ4_9BASI</name>
<keyword evidence="1" id="KW-0862">Zinc</keyword>
<dbReference type="GeneID" id="37272535"/>
<keyword evidence="1" id="KW-0472">Membrane</keyword>
<dbReference type="AlphaFoldDB" id="A0A316ZGJ4"/>
<keyword evidence="1" id="KW-0479">Metal-binding</keyword>
<dbReference type="InterPro" id="IPR040115">
    <property type="entry name" value="Lnp"/>
</dbReference>
<comment type="similarity">
    <text evidence="1">Belongs to the lunapark family.</text>
</comment>
<protein>
    <recommendedName>
        <fullName evidence="1">Endoplasmic reticulum junction formation protein lunapark</fullName>
    </recommendedName>
</protein>
<keyword evidence="1" id="KW-0256">Endoplasmic reticulum</keyword>
<evidence type="ECO:0000256" key="1">
    <source>
        <dbReference type="RuleBase" id="RU367073"/>
    </source>
</evidence>
<proteinExistence type="inferred from homology"/>
<keyword evidence="5" id="KW-1185">Reference proteome</keyword>
<evidence type="ECO:0000313" key="4">
    <source>
        <dbReference type="EMBL" id="PWO00600.1"/>
    </source>
</evidence>
<organism evidence="4 5">
    <name type="scientific">Tilletiopsis washingtonensis</name>
    <dbReference type="NCBI Taxonomy" id="58919"/>
    <lineage>
        <taxon>Eukaryota</taxon>
        <taxon>Fungi</taxon>
        <taxon>Dikarya</taxon>
        <taxon>Basidiomycota</taxon>
        <taxon>Ustilaginomycotina</taxon>
        <taxon>Exobasidiomycetes</taxon>
        <taxon>Entylomatales</taxon>
        <taxon>Entylomatales incertae sedis</taxon>
        <taxon>Tilletiopsis</taxon>
    </lineage>
</organism>
<dbReference type="STRING" id="58919.A0A316ZGJ4"/>
<dbReference type="EMBL" id="KZ819285">
    <property type="protein sequence ID" value="PWO00600.1"/>
    <property type="molecule type" value="Genomic_DNA"/>
</dbReference>
<sequence>MAILRTMLSPLAPSFWYRKRPATDYDVVLARLSADIDAAQTHLARVRQRARRASVAWTLWAAVLWLAYAGACWAMHPVASDARTMAALVYAPITLVPVFLYFLRRIVSWWYRRIATAEELHLRTLQRERQAKIDEIKRATKYDSLRLLLEKYDDSPEARKGRMAAAGAQTPQTKAQLLQQQKAAAAAKSPNSKQGAEFQGKGAQAAAQQAQRGALAAGAPGASPVAAQLAAQAMPRTWLDRVADAVLGADGEANKVTPDEQKYALICRECRSHNGLCHKSEWDEVQYICPKCGAFNSRRPSSAPISSPWASTTQRRQGSAASTPASPLASSRIGAHAPQGEEMRELRGAQTAEEKQGQEAQRETDTEEDNAPPTMPLRAGASPAGSQEGSPKRKGLRARRSAAADSAEAMEMD</sequence>
<dbReference type="RefSeq" id="XP_025600878.1">
    <property type="nucleotide sequence ID" value="XM_025744991.1"/>
</dbReference>
<comment type="subcellular location">
    <subcellularLocation>
        <location evidence="1">Endoplasmic reticulum membrane</location>
        <topology evidence="1">Multi-pass membrane protein</topology>
    </subcellularLocation>
</comment>
<evidence type="ECO:0000259" key="3">
    <source>
        <dbReference type="Pfam" id="PF10058"/>
    </source>
</evidence>
<feature type="compositionally biased region" description="Low complexity" evidence="2">
    <location>
        <begin position="319"/>
        <end position="331"/>
    </location>
</feature>
<feature type="compositionally biased region" description="Basic and acidic residues" evidence="2">
    <location>
        <begin position="339"/>
        <end position="364"/>
    </location>
</feature>
<keyword evidence="1" id="KW-1133">Transmembrane helix</keyword>
<keyword evidence="1" id="KW-0812">Transmembrane</keyword>
<dbReference type="GO" id="GO:1903373">
    <property type="term" value="P:positive regulation of endoplasmic reticulum tubular network organization"/>
    <property type="evidence" value="ECO:0007669"/>
    <property type="project" value="UniProtKB-UniRule"/>
</dbReference>
<comment type="domain">
    <text evidence="1">The C4-type zinc finger motif is necessary both for its ER three-way tubular junction localization and formation.</text>
</comment>
<gene>
    <name evidence="4" type="ORF">FA09DRAFT_358654</name>
</gene>
<dbReference type="GO" id="GO:0098826">
    <property type="term" value="C:endoplasmic reticulum tubular network membrane"/>
    <property type="evidence" value="ECO:0007669"/>
    <property type="project" value="UniProtKB-UniRule"/>
</dbReference>
<dbReference type="Proteomes" id="UP000245946">
    <property type="component" value="Unassembled WGS sequence"/>
</dbReference>
<feature type="transmembrane region" description="Helical" evidence="1">
    <location>
        <begin position="55"/>
        <end position="76"/>
    </location>
</feature>
<dbReference type="GO" id="GO:0071788">
    <property type="term" value="P:endoplasmic reticulum tubular network maintenance"/>
    <property type="evidence" value="ECO:0007669"/>
    <property type="project" value="UniProtKB-UniRule"/>
</dbReference>
<dbReference type="Pfam" id="PF10058">
    <property type="entry name" value="Zn_ribbon_10"/>
    <property type="match status" value="1"/>
</dbReference>
<dbReference type="OrthoDB" id="1725934at2759"/>
<feature type="domain" description="Lunapark zinc ribbon" evidence="3">
    <location>
        <begin position="238"/>
        <end position="296"/>
    </location>
</feature>
<reference evidence="4 5" key="1">
    <citation type="journal article" date="2018" name="Mol. Biol. Evol.">
        <title>Broad Genomic Sampling Reveals a Smut Pathogenic Ancestry of the Fungal Clade Ustilaginomycotina.</title>
        <authorList>
            <person name="Kijpornyongpan T."/>
            <person name="Mondo S.J."/>
            <person name="Barry K."/>
            <person name="Sandor L."/>
            <person name="Lee J."/>
            <person name="Lipzen A."/>
            <person name="Pangilinan J."/>
            <person name="LaButti K."/>
            <person name="Hainaut M."/>
            <person name="Henrissat B."/>
            <person name="Grigoriev I.V."/>
            <person name="Spatafora J.W."/>
            <person name="Aime M.C."/>
        </authorList>
    </citation>
    <scope>NUCLEOTIDE SEQUENCE [LARGE SCALE GENOMIC DNA]</scope>
    <source>
        <strain evidence="4 5">MCA 4186</strain>
    </source>
</reference>
<comment type="function">
    <text evidence="1">Plays a role in determining ER morphology.</text>
</comment>
<dbReference type="GO" id="GO:0008270">
    <property type="term" value="F:zinc ion binding"/>
    <property type="evidence" value="ECO:0007669"/>
    <property type="project" value="UniProtKB-KW"/>
</dbReference>
<accession>A0A316ZGJ4</accession>
<feature type="compositionally biased region" description="Low complexity" evidence="2">
    <location>
        <begin position="299"/>
        <end position="311"/>
    </location>
</feature>
<feature type="compositionally biased region" description="Low complexity" evidence="2">
    <location>
        <begin position="168"/>
        <end position="205"/>
    </location>
</feature>
<feature type="transmembrane region" description="Helical" evidence="1">
    <location>
        <begin position="82"/>
        <end position="103"/>
    </location>
</feature>
<dbReference type="PANTHER" id="PTHR22166">
    <property type="entry name" value="ENDOPLASMIC RETICULUM JUNCTION FORMATION PROTEIN LUNAPARK"/>
    <property type="match status" value="1"/>
</dbReference>
<dbReference type="PANTHER" id="PTHR22166:SF12">
    <property type="entry name" value="ENDOPLASMIC RETICULUM JUNCTION FORMATION PROTEIN LUNAPARK"/>
    <property type="match status" value="1"/>
</dbReference>
<evidence type="ECO:0000256" key="2">
    <source>
        <dbReference type="SAM" id="MobiDB-lite"/>
    </source>
</evidence>
<evidence type="ECO:0000313" key="5">
    <source>
        <dbReference type="Proteomes" id="UP000245946"/>
    </source>
</evidence>
<keyword evidence="1" id="KW-0863">Zinc-finger</keyword>
<feature type="region of interest" description="Disordered" evidence="2">
    <location>
        <begin position="299"/>
        <end position="413"/>
    </location>
</feature>